<keyword evidence="6" id="KW-0813">Transport</keyword>
<dbReference type="EMBL" id="CP000155">
    <property type="protein sequence ID" value="ABC32455.1"/>
    <property type="molecule type" value="Genomic_DNA"/>
</dbReference>
<feature type="domain" description="4Fe-4S ferredoxin-type" evidence="8">
    <location>
        <begin position="11"/>
        <end position="46"/>
    </location>
</feature>
<dbReference type="Proteomes" id="UP000000238">
    <property type="component" value="Chromosome"/>
</dbReference>
<keyword evidence="4 6" id="KW-0408">Iron</keyword>
<proteinExistence type="predicted"/>
<keyword evidence="10" id="KW-1185">Reference proteome</keyword>
<dbReference type="PIRSF" id="PIRSF000139">
    <property type="entry name" value="Glc_ox_4Fe-4S"/>
    <property type="match status" value="1"/>
</dbReference>
<evidence type="ECO:0000256" key="6">
    <source>
        <dbReference type="PIRNR" id="PIRNR000139"/>
    </source>
</evidence>
<dbReference type="AlphaFoldDB" id="Q2SA69"/>
<organism evidence="9 10">
    <name type="scientific">Hahella chejuensis (strain KCTC 2396)</name>
    <dbReference type="NCBI Taxonomy" id="349521"/>
    <lineage>
        <taxon>Bacteria</taxon>
        <taxon>Pseudomonadati</taxon>
        <taxon>Pseudomonadota</taxon>
        <taxon>Gammaproteobacteria</taxon>
        <taxon>Oceanospirillales</taxon>
        <taxon>Hahellaceae</taxon>
        <taxon>Hahella</taxon>
    </lineage>
</organism>
<comment type="cofactor">
    <cofactor evidence="6">
        <name>[4Fe-4S] cluster</name>
        <dbReference type="ChEBI" id="CHEBI:49883"/>
    </cofactor>
    <text evidence="6">Binds 2 [4Fe-4S] clusters.</text>
</comment>
<evidence type="ECO:0000256" key="5">
    <source>
        <dbReference type="ARBA" id="ARBA00023014"/>
    </source>
</evidence>
<evidence type="ECO:0000256" key="2">
    <source>
        <dbReference type="ARBA" id="ARBA00022723"/>
    </source>
</evidence>
<reference evidence="9 10" key="1">
    <citation type="journal article" date="2005" name="Nucleic Acids Res.">
        <title>Genomic blueprint of Hahella chejuensis, a marine microbe producing an algicidal agent.</title>
        <authorList>
            <person name="Jeong H."/>
            <person name="Yim J.H."/>
            <person name="Lee C."/>
            <person name="Choi S.-H."/>
            <person name="Park Y.K."/>
            <person name="Yoon S.H."/>
            <person name="Hur C.-G."/>
            <person name="Kang H.-Y."/>
            <person name="Kim D."/>
            <person name="Lee H.H."/>
            <person name="Park K.H."/>
            <person name="Park S.-H."/>
            <person name="Park H.-S."/>
            <person name="Lee H.K."/>
            <person name="Oh T.K."/>
            <person name="Kim J.F."/>
        </authorList>
    </citation>
    <scope>NUCLEOTIDE SEQUENCE [LARGE SCALE GENOMIC DNA]</scope>
    <source>
        <strain evidence="9 10">KCTC 2396</strain>
    </source>
</reference>
<accession>Q2SA69</accession>
<keyword evidence="2 6" id="KW-0479">Metal-binding</keyword>
<dbReference type="PANTHER" id="PTHR32479">
    <property type="entry name" value="GLYCOLATE OXIDASE IRON-SULFUR SUBUNIT"/>
    <property type="match status" value="1"/>
</dbReference>
<dbReference type="OrthoDB" id="9765258at2"/>
<keyword evidence="6" id="KW-0249">Electron transport</keyword>
<feature type="domain" description="4Fe-4S ferredoxin-type" evidence="8">
    <location>
        <begin position="66"/>
        <end position="89"/>
    </location>
</feature>
<keyword evidence="7" id="KW-0472">Membrane</keyword>
<dbReference type="PROSITE" id="PS51379">
    <property type="entry name" value="4FE4S_FER_2"/>
    <property type="match status" value="2"/>
</dbReference>
<dbReference type="SUPFAM" id="SSF46548">
    <property type="entry name" value="alpha-helical ferredoxin"/>
    <property type="match status" value="1"/>
</dbReference>
<dbReference type="RefSeq" id="WP_011399514.1">
    <property type="nucleotide sequence ID" value="NC_007645.1"/>
</dbReference>
<comment type="catalytic activity">
    <reaction evidence="6">
        <text>glycolate + A = glyoxylate + AH2</text>
        <dbReference type="Rhea" id="RHEA:21264"/>
        <dbReference type="ChEBI" id="CHEBI:13193"/>
        <dbReference type="ChEBI" id="CHEBI:17499"/>
        <dbReference type="ChEBI" id="CHEBI:29805"/>
        <dbReference type="ChEBI" id="CHEBI:36655"/>
        <dbReference type="EC" id="1.1.99.14"/>
    </reaction>
</comment>
<evidence type="ECO:0000259" key="8">
    <source>
        <dbReference type="PROSITE" id="PS51379"/>
    </source>
</evidence>
<keyword evidence="3" id="KW-0677">Repeat</keyword>
<dbReference type="InterPro" id="IPR017896">
    <property type="entry name" value="4Fe4S_Fe-S-bd"/>
</dbReference>
<evidence type="ECO:0000256" key="4">
    <source>
        <dbReference type="ARBA" id="ARBA00023004"/>
    </source>
</evidence>
<keyword evidence="5 6" id="KW-0411">Iron-sulfur</keyword>
<comment type="function">
    <text evidence="6">Component of a complex that catalyzes the oxidation of glycolate to glyoxylate.</text>
</comment>
<dbReference type="InterPro" id="IPR017900">
    <property type="entry name" value="4Fe4S_Fe_S_CS"/>
</dbReference>
<name>Q2SA69_HAHCH</name>
<dbReference type="eggNOG" id="COG0247">
    <property type="taxonomic scope" value="Bacteria"/>
</dbReference>
<dbReference type="GO" id="GO:0051539">
    <property type="term" value="F:4 iron, 4 sulfur cluster binding"/>
    <property type="evidence" value="ECO:0007669"/>
    <property type="project" value="UniProtKB-UniRule"/>
</dbReference>
<dbReference type="Pfam" id="PF13183">
    <property type="entry name" value="Fer4_8"/>
    <property type="match status" value="1"/>
</dbReference>
<dbReference type="InterPro" id="IPR009051">
    <property type="entry name" value="Helical_ferredxn"/>
</dbReference>
<evidence type="ECO:0000256" key="7">
    <source>
        <dbReference type="SAM" id="Phobius"/>
    </source>
</evidence>
<dbReference type="InterPro" id="IPR004017">
    <property type="entry name" value="Cys_rich_dom"/>
</dbReference>
<dbReference type="GO" id="GO:0046872">
    <property type="term" value="F:metal ion binding"/>
    <property type="evidence" value="ECO:0007669"/>
    <property type="project" value="UniProtKB-UniRule"/>
</dbReference>
<feature type="transmembrane region" description="Helical" evidence="7">
    <location>
        <begin position="118"/>
        <end position="139"/>
    </location>
</feature>
<evidence type="ECO:0000256" key="3">
    <source>
        <dbReference type="ARBA" id="ARBA00022737"/>
    </source>
</evidence>
<dbReference type="PROSITE" id="PS00198">
    <property type="entry name" value="4FE4S_FER_1"/>
    <property type="match status" value="1"/>
</dbReference>
<dbReference type="STRING" id="349521.HCH_05804"/>
<dbReference type="NCBIfam" id="NF008434">
    <property type="entry name" value="PRK11274.1"/>
    <property type="match status" value="1"/>
</dbReference>
<dbReference type="InterPro" id="IPR012257">
    <property type="entry name" value="Glc_ox_4Fe-4S"/>
</dbReference>
<dbReference type="KEGG" id="hch:HCH_05804"/>
<keyword evidence="1 6" id="KW-0004">4Fe-4S</keyword>
<dbReference type="EC" id="1.1.99.14" evidence="6"/>
<keyword evidence="7" id="KW-1133">Transmembrane helix</keyword>
<gene>
    <name evidence="9" type="ordered locus">HCH_05804</name>
</gene>
<evidence type="ECO:0000256" key="1">
    <source>
        <dbReference type="ARBA" id="ARBA00022485"/>
    </source>
</evidence>
<keyword evidence="7" id="KW-0812">Transmembrane</keyword>
<evidence type="ECO:0000313" key="9">
    <source>
        <dbReference type="EMBL" id="ABC32455.1"/>
    </source>
</evidence>
<evidence type="ECO:0000313" key="10">
    <source>
        <dbReference type="Proteomes" id="UP000000238"/>
    </source>
</evidence>
<dbReference type="Gene3D" id="1.10.1060.10">
    <property type="entry name" value="Alpha-helical ferredoxin"/>
    <property type="match status" value="1"/>
</dbReference>
<comment type="catalytic activity">
    <reaction evidence="6">
        <text>(R)-lactate + A = pyruvate + AH2</text>
        <dbReference type="Rhea" id="RHEA:15089"/>
        <dbReference type="ChEBI" id="CHEBI:13193"/>
        <dbReference type="ChEBI" id="CHEBI:15361"/>
        <dbReference type="ChEBI" id="CHEBI:16004"/>
        <dbReference type="ChEBI" id="CHEBI:17499"/>
    </reaction>
</comment>
<dbReference type="PANTHER" id="PTHR32479:SF17">
    <property type="entry name" value="GLYCOLATE OXIDASE IRON-SULFUR SUBUNIT"/>
    <property type="match status" value="1"/>
</dbReference>
<sequence>MKTDIHAKYKNTPEGDEAEKIIRSCVHCGFCNATCPTYQELGDERDGPRGRIYLIKQMLETDEASESTRLHLDRCLTCRSCETTCPSGVEYGKLLDIGRGVVEKKVPRTWRERLLRKILLLLLPYPQRFGFLIVVGQWVRPALPEYLRKKIPEKQVPITWPPQRQPRVMMGLHGCAQSITTPNTNAAAARVLDRLGVSLIASTDAGCCGAVSYHLGAQDEGKRLMKKNIDAWWPAIESGLEAIVITASGCGELVKEYGHILKDDPEYAEKAHRVSQMTRDLSEVVAAEDLSVLSIKRNYSKIAVHCPCTLQHGQKLPGIVEKILTDVGFDLASARDKHLCCGSAGAYSLLQPKMSRQLLKKKVAALVQDDPDTIVTANVGCQLHLASEARVPVRHWIEIMDEALG</sequence>
<protein>
    <recommendedName>
        <fullName evidence="6">Glycolate oxidase iron-sulfur subunit</fullName>
        <ecNumber evidence="6">1.1.99.14</ecNumber>
    </recommendedName>
</protein>
<dbReference type="HOGENOM" id="CLU_023081_0_0_6"/>
<dbReference type="GO" id="GO:0019154">
    <property type="term" value="F:glycolate dehydrogenase activity"/>
    <property type="evidence" value="ECO:0007669"/>
    <property type="project" value="UniProtKB-EC"/>
</dbReference>
<dbReference type="Pfam" id="PF02754">
    <property type="entry name" value="CCG"/>
    <property type="match status" value="2"/>
</dbReference>